<sequence length="113" mass="12812">MSSRFYSYDMTTCMGTEASGKFFPDWSPGNEGCLVDERNARAPKYMLQSKMWLYDTLDQCCTAHFSYKLSDCKGESVVGTNKWYVDWSTLKCIKDCSLDTADGCGGFANKWDI</sequence>
<name>A0ABD3P909_9STRA</name>
<keyword evidence="2" id="KW-1185">Reference proteome</keyword>
<evidence type="ECO:0000313" key="1">
    <source>
        <dbReference type="EMBL" id="KAL3784497.1"/>
    </source>
</evidence>
<protein>
    <submittedName>
        <fullName evidence="1">Uncharacterized protein</fullName>
    </submittedName>
</protein>
<comment type="caution">
    <text evidence="1">The sequence shown here is derived from an EMBL/GenBank/DDBJ whole genome shotgun (WGS) entry which is preliminary data.</text>
</comment>
<dbReference type="EMBL" id="JABMIG020000235">
    <property type="protein sequence ID" value="KAL3784497.1"/>
    <property type="molecule type" value="Genomic_DNA"/>
</dbReference>
<evidence type="ECO:0000313" key="2">
    <source>
        <dbReference type="Proteomes" id="UP001516023"/>
    </source>
</evidence>
<gene>
    <name evidence="1" type="ORF">HJC23_013640</name>
</gene>
<reference evidence="1 2" key="1">
    <citation type="journal article" date="2020" name="G3 (Bethesda)">
        <title>Improved Reference Genome for Cyclotella cryptica CCMP332, a Model for Cell Wall Morphogenesis, Salinity Adaptation, and Lipid Production in Diatoms (Bacillariophyta).</title>
        <authorList>
            <person name="Roberts W.R."/>
            <person name="Downey K.M."/>
            <person name="Ruck E.C."/>
            <person name="Traller J.C."/>
            <person name="Alverson A.J."/>
        </authorList>
    </citation>
    <scope>NUCLEOTIDE SEQUENCE [LARGE SCALE GENOMIC DNA]</scope>
    <source>
        <strain evidence="1 2">CCMP332</strain>
    </source>
</reference>
<proteinExistence type="predicted"/>
<organism evidence="1 2">
    <name type="scientific">Cyclotella cryptica</name>
    <dbReference type="NCBI Taxonomy" id="29204"/>
    <lineage>
        <taxon>Eukaryota</taxon>
        <taxon>Sar</taxon>
        <taxon>Stramenopiles</taxon>
        <taxon>Ochrophyta</taxon>
        <taxon>Bacillariophyta</taxon>
        <taxon>Coscinodiscophyceae</taxon>
        <taxon>Thalassiosirophycidae</taxon>
        <taxon>Stephanodiscales</taxon>
        <taxon>Stephanodiscaceae</taxon>
        <taxon>Cyclotella</taxon>
    </lineage>
</organism>
<dbReference type="Proteomes" id="UP001516023">
    <property type="component" value="Unassembled WGS sequence"/>
</dbReference>
<dbReference type="AlphaFoldDB" id="A0ABD3P909"/>
<accession>A0ABD3P909</accession>
<feature type="non-terminal residue" evidence="1">
    <location>
        <position position="113"/>
    </location>
</feature>